<evidence type="ECO:0000256" key="6">
    <source>
        <dbReference type="ARBA" id="ARBA00022786"/>
    </source>
</evidence>
<organism evidence="10 11">
    <name type="scientific">Euplotes crassus</name>
    <dbReference type="NCBI Taxonomy" id="5936"/>
    <lineage>
        <taxon>Eukaryota</taxon>
        <taxon>Sar</taxon>
        <taxon>Alveolata</taxon>
        <taxon>Ciliophora</taxon>
        <taxon>Intramacronucleata</taxon>
        <taxon>Spirotrichea</taxon>
        <taxon>Hypotrichia</taxon>
        <taxon>Euplotida</taxon>
        <taxon>Euplotidae</taxon>
        <taxon>Moneuplotes</taxon>
    </lineage>
</organism>
<dbReference type="InterPro" id="IPR045191">
    <property type="entry name" value="MBR1/2-like"/>
</dbReference>
<accession>A0AAD1XPH7</accession>
<keyword evidence="3" id="KW-0808">Transferase</keyword>
<name>A0AAD1XPH7_EUPCR</name>
<dbReference type="GO" id="GO:0008270">
    <property type="term" value="F:zinc ion binding"/>
    <property type="evidence" value="ECO:0007669"/>
    <property type="project" value="UniProtKB-KW"/>
</dbReference>
<dbReference type="PANTHER" id="PTHR22937:SF65">
    <property type="entry name" value="E3 UBIQUITIN-PROTEIN LIGASE ARK2C"/>
    <property type="match status" value="1"/>
</dbReference>
<dbReference type="EC" id="2.3.2.27" evidence="2"/>
<dbReference type="PROSITE" id="PS50089">
    <property type="entry name" value="ZF_RING_2"/>
    <property type="match status" value="1"/>
</dbReference>
<evidence type="ECO:0000313" key="10">
    <source>
        <dbReference type="EMBL" id="CAI2376575.1"/>
    </source>
</evidence>
<gene>
    <name evidence="10" type="ORF">ECRASSUSDP1_LOCUS17945</name>
</gene>
<proteinExistence type="predicted"/>
<evidence type="ECO:0000256" key="1">
    <source>
        <dbReference type="ARBA" id="ARBA00000900"/>
    </source>
</evidence>
<keyword evidence="11" id="KW-1185">Reference proteome</keyword>
<evidence type="ECO:0000256" key="4">
    <source>
        <dbReference type="ARBA" id="ARBA00022723"/>
    </source>
</evidence>
<evidence type="ECO:0000259" key="9">
    <source>
        <dbReference type="PROSITE" id="PS50089"/>
    </source>
</evidence>
<dbReference type="SMART" id="SM00184">
    <property type="entry name" value="RING"/>
    <property type="match status" value="1"/>
</dbReference>
<keyword evidence="6" id="KW-0833">Ubl conjugation pathway</keyword>
<evidence type="ECO:0000256" key="7">
    <source>
        <dbReference type="ARBA" id="ARBA00022833"/>
    </source>
</evidence>
<dbReference type="Pfam" id="PF13639">
    <property type="entry name" value="zf-RING_2"/>
    <property type="match status" value="1"/>
</dbReference>
<keyword evidence="7" id="KW-0862">Zinc</keyword>
<evidence type="ECO:0000256" key="2">
    <source>
        <dbReference type="ARBA" id="ARBA00012483"/>
    </source>
</evidence>
<dbReference type="Gene3D" id="3.30.40.10">
    <property type="entry name" value="Zinc/RING finger domain, C3HC4 (zinc finger)"/>
    <property type="match status" value="1"/>
</dbReference>
<feature type="domain" description="RING-type" evidence="9">
    <location>
        <begin position="248"/>
        <end position="289"/>
    </location>
</feature>
<comment type="catalytic activity">
    <reaction evidence="1">
        <text>S-ubiquitinyl-[E2 ubiquitin-conjugating enzyme]-L-cysteine + [acceptor protein]-L-lysine = [E2 ubiquitin-conjugating enzyme]-L-cysteine + N(6)-ubiquitinyl-[acceptor protein]-L-lysine.</text>
        <dbReference type="EC" id="2.3.2.27"/>
    </reaction>
</comment>
<dbReference type="Proteomes" id="UP001295684">
    <property type="component" value="Unassembled WGS sequence"/>
</dbReference>
<dbReference type="InterPro" id="IPR013083">
    <property type="entry name" value="Znf_RING/FYVE/PHD"/>
</dbReference>
<dbReference type="PANTHER" id="PTHR22937">
    <property type="entry name" value="E3 UBIQUITIN-PROTEIN LIGASE RNF165"/>
    <property type="match status" value="1"/>
</dbReference>
<dbReference type="EMBL" id="CAMPGE010018139">
    <property type="protein sequence ID" value="CAI2376575.1"/>
    <property type="molecule type" value="Genomic_DNA"/>
</dbReference>
<evidence type="ECO:0000313" key="11">
    <source>
        <dbReference type="Proteomes" id="UP001295684"/>
    </source>
</evidence>
<dbReference type="SUPFAM" id="SSF57850">
    <property type="entry name" value="RING/U-box"/>
    <property type="match status" value="1"/>
</dbReference>
<protein>
    <recommendedName>
        <fullName evidence="2">RING-type E3 ubiquitin transferase</fullName>
        <ecNumber evidence="2">2.3.2.27</ecNumber>
    </recommendedName>
</protein>
<reference evidence="10" key="1">
    <citation type="submission" date="2023-07" db="EMBL/GenBank/DDBJ databases">
        <authorList>
            <consortium name="AG Swart"/>
            <person name="Singh M."/>
            <person name="Singh A."/>
            <person name="Seah K."/>
            <person name="Emmerich C."/>
        </authorList>
    </citation>
    <scope>NUCLEOTIDE SEQUENCE</scope>
    <source>
        <strain evidence="10">DP1</strain>
    </source>
</reference>
<keyword evidence="5 8" id="KW-0863">Zinc-finger</keyword>
<evidence type="ECO:0000256" key="3">
    <source>
        <dbReference type="ARBA" id="ARBA00022679"/>
    </source>
</evidence>
<evidence type="ECO:0000256" key="8">
    <source>
        <dbReference type="PROSITE-ProRule" id="PRU00175"/>
    </source>
</evidence>
<dbReference type="InterPro" id="IPR001841">
    <property type="entry name" value="Znf_RING"/>
</dbReference>
<dbReference type="GO" id="GO:0061630">
    <property type="term" value="F:ubiquitin protein ligase activity"/>
    <property type="evidence" value="ECO:0007669"/>
    <property type="project" value="UniProtKB-EC"/>
</dbReference>
<sequence>MNEIVDAQLWYGNDEDAVQRAIQMSLVTQPLPPEEAKVGDDFVNELYGVPPDQPDIIENEAPYASNHAHRLARENQIEGINIGDYDYEEVLDDAIKASERAAKRLNREGRERHNRIVRAQGHRNHRDAAQNDLLANLSGNRIRDRANNPLSDMGAQGVKLRPGVRNIRKPQRASRVVPRVANNHRRARPNYRRREDRNHGMQVDIDNMNYDQILELQNNIGSVSKGYSQEEIEAIPITYSFPEEPSNCPICLDDIESGAPILSISCRHEFHLDCLQKSLESNKECPICKEEAFVLS</sequence>
<evidence type="ECO:0000256" key="5">
    <source>
        <dbReference type="ARBA" id="ARBA00022771"/>
    </source>
</evidence>
<comment type="caution">
    <text evidence="10">The sequence shown here is derived from an EMBL/GenBank/DDBJ whole genome shotgun (WGS) entry which is preliminary data.</text>
</comment>
<dbReference type="AlphaFoldDB" id="A0AAD1XPH7"/>
<keyword evidence="4" id="KW-0479">Metal-binding</keyword>